<evidence type="ECO:0000256" key="6">
    <source>
        <dbReference type="ARBA" id="ARBA00023002"/>
    </source>
</evidence>
<evidence type="ECO:0000256" key="8">
    <source>
        <dbReference type="RuleBase" id="RU003862"/>
    </source>
</evidence>
<comment type="similarity">
    <text evidence="3 8">Belongs to the methylenetetrahydrofolate reductase family.</text>
</comment>
<keyword evidence="5 8" id="KW-0274">FAD</keyword>
<comment type="cofactor">
    <cofactor evidence="1 8">
        <name>FAD</name>
        <dbReference type="ChEBI" id="CHEBI:57692"/>
    </cofactor>
</comment>
<dbReference type="GO" id="GO:0035999">
    <property type="term" value="P:tetrahydrofolate interconversion"/>
    <property type="evidence" value="ECO:0007669"/>
    <property type="project" value="UniProtKB-UniPathway"/>
</dbReference>
<dbReference type="PATRIC" id="fig|93466.3.peg.1347"/>
<dbReference type="Pfam" id="PF02219">
    <property type="entry name" value="MTHFR"/>
    <property type="match status" value="1"/>
</dbReference>
<dbReference type="SUPFAM" id="SSF51730">
    <property type="entry name" value="FAD-linked oxidoreductase"/>
    <property type="match status" value="1"/>
</dbReference>
<sequence>MDETNKTEFFAYRFILETLPPRGTNPDKYLAFCKEAVEQGAQIIAVTDLPMGSARVSPIAPAHMLVEMGLEVLMHFSRTTRNAIRIEGDLIAAHMLGIKNLLILSGDDPRVGTYPFSSSIEDFSIYDVFKLTKLLNEKGEDLAGLKIFGSFSFNAGGVFSPFEKDLNQTLERMELKMQNGCQFFVSQPIFNSETILKLFEKSEAEELFRRTKIYIALMVFESFQQLEHYSKVPGVFVPKEYFRQKNDAHLEQYSIHQCISIIEKLAPYVHGFYLTSTTKKMETIKTISDAVVSQY</sequence>
<dbReference type="EMBL" id="CP011393">
    <property type="protein sequence ID" value="ANE41617.1"/>
    <property type="molecule type" value="Genomic_DNA"/>
</dbReference>
<evidence type="ECO:0000313" key="9">
    <source>
        <dbReference type="EMBL" id="ANE41617.1"/>
    </source>
</evidence>
<evidence type="ECO:0000256" key="1">
    <source>
        <dbReference type="ARBA" id="ARBA00001974"/>
    </source>
</evidence>
<dbReference type="GO" id="GO:0005829">
    <property type="term" value="C:cytosol"/>
    <property type="evidence" value="ECO:0007669"/>
    <property type="project" value="TreeGrafter"/>
</dbReference>
<proteinExistence type="inferred from homology"/>
<dbReference type="GO" id="GO:0106312">
    <property type="term" value="F:methylenetetrahydrofolate reductase (NADH) activity"/>
    <property type="evidence" value="ECO:0007669"/>
    <property type="project" value="UniProtKB-EC"/>
</dbReference>
<dbReference type="Proteomes" id="UP000077096">
    <property type="component" value="Chromosome"/>
</dbReference>
<evidence type="ECO:0000313" key="11">
    <source>
        <dbReference type="EMBL" id="HGU42543.1"/>
    </source>
</evidence>
<dbReference type="Gene3D" id="3.20.20.220">
    <property type="match status" value="1"/>
</dbReference>
<dbReference type="PANTHER" id="PTHR45754">
    <property type="entry name" value="METHYLENETETRAHYDROFOLATE REDUCTASE"/>
    <property type="match status" value="1"/>
</dbReference>
<dbReference type="UniPathway" id="UPA00193"/>
<dbReference type="OMA" id="DENICDG"/>
<reference evidence="10" key="2">
    <citation type="journal article" date="2020" name="mSystems">
        <title>Genome- and Community-Level Interaction Insights into Carbon Utilization and Element Cycling Functions of Hydrothermarchaeota in Hydrothermal Sediment.</title>
        <authorList>
            <person name="Zhou Z."/>
            <person name="Liu Y."/>
            <person name="Xu W."/>
            <person name="Pan J."/>
            <person name="Luo Z.H."/>
            <person name="Li M."/>
        </authorList>
    </citation>
    <scope>NUCLEOTIDE SEQUENCE [LARGE SCALE GENOMIC DNA]</scope>
    <source>
        <strain evidence="11">SpSt-604</strain>
        <strain evidence="10">SpSt-640</strain>
    </source>
</reference>
<evidence type="ECO:0000256" key="4">
    <source>
        <dbReference type="ARBA" id="ARBA00022630"/>
    </source>
</evidence>
<evidence type="ECO:0000313" key="10">
    <source>
        <dbReference type="EMBL" id="HGQ77171.1"/>
    </source>
</evidence>
<dbReference type="PANTHER" id="PTHR45754:SF3">
    <property type="entry name" value="METHYLENETETRAHYDROFOLATE REDUCTASE (NADPH)"/>
    <property type="match status" value="1"/>
</dbReference>
<protein>
    <recommendedName>
        <fullName evidence="8">Methylenetetrahydrofolate reductase</fullName>
    </recommendedName>
</protein>
<organism evidence="9 12">
    <name type="scientific">Fervidobacterium pennivorans</name>
    <dbReference type="NCBI Taxonomy" id="93466"/>
    <lineage>
        <taxon>Bacteria</taxon>
        <taxon>Thermotogati</taxon>
        <taxon>Thermotogota</taxon>
        <taxon>Thermotogae</taxon>
        <taxon>Thermotogales</taxon>
        <taxon>Fervidobacteriaceae</taxon>
        <taxon>Fervidobacterium</taxon>
    </lineage>
</organism>
<gene>
    <name evidence="11" type="ORF">ENT72_06490</name>
    <name evidence="10" type="ORF">ENU12_04520</name>
    <name evidence="9" type="ORF">JM64_06335</name>
</gene>
<dbReference type="AlphaFoldDB" id="A0A172T3R3"/>
<dbReference type="GO" id="GO:0009086">
    <property type="term" value="P:methionine biosynthetic process"/>
    <property type="evidence" value="ECO:0007669"/>
    <property type="project" value="TreeGrafter"/>
</dbReference>
<keyword evidence="6 8" id="KW-0560">Oxidoreductase</keyword>
<dbReference type="EMBL" id="DTBH01000102">
    <property type="protein sequence ID" value="HGQ77171.1"/>
    <property type="molecule type" value="Genomic_DNA"/>
</dbReference>
<evidence type="ECO:0000256" key="3">
    <source>
        <dbReference type="ARBA" id="ARBA00006743"/>
    </source>
</evidence>
<dbReference type="OrthoDB" id="9803687at2"/>
<dbReference type="InterPro" id="IPR029041">
    <property type="entry name" value="FAD-linked_oxidoreductase-like"/>
</dbReference>
<keyword evidence="4 8" id="KW-0285">Flavoprotein</keyword>
<dbReference type="InterPro" id="IPR003171">
    <property type="entry name" value="Mehydrof_redctse-like"/>
</dbReference>
<evidence type="ECO:0000256" key="2">
    <source>
        <dbReference type="ARBA" id="ARBA00004777"/>
    </source>
</evidence>
<evidence type="ECO:0000256" key="5">
    <source>
        <dbReference type="ARBA" id="ARBA00022827"/>
    </source>
</evidence>
<dbReference type="KEGG" id="fng:JM64_06335"/>
<comment type="pathway">
    <text evidence="2 8">One-carbon metabolism; tetrahydrofolate interconversion.</text>
</comment>
<dbReference type="GO" id="GO:0071949">
    <property type="term" value="F:FAD binding"/>
    <property type="evidence" value="ECO:0007669"/>
    <property type="project" value="TreeGrafter"/>
</dbReference>
<dbReference type="EMBL" id="DSZT01000206">
    <property type="protein sequence ID" value="HGU42543.1"/>
    <property type="molecule type" value="Genomic_DNA"/>
</dbReference>
<name>A0A172T3R3_FERPE</name>
<evidence type="ECO:0000313" key="12">
    <source>
        <dbReference type="Proteomes" id="UP000077096"/>
    </source>
</evidence>
<accession>A0A172T3R3</accession>
<comment type="catalytic activity">
    <reaction evidence="7">
        <text>(6S)-5-methyl-5,6,7,8-tetrahydrofolate + NAD(+) = (6R)-5,10-methylene-5,6,7,8-tetrahydrofolate + NADH + H(+)</text>
        <dbReference type="Rhea" id="RHEA:19821"/>
        <dbReference type="ChEBI" id="CHEBI:15378"/>
        <dbReference type="ChEBI" id="CHEBI:15636"/>
        <dbReference type="ChEBI" id="CHEBI:18608"/>
        <dbReference type="ChEBI" id="CHEBI:57540"/>
        <dbReference type="ChEBI" id="CHEBI:57945"/>
        <dbReference type="EC" id="1.5.1.54"/>
    </reaction>
    <physiologicalReaction direction="right-to-left" evidence="7">
        <dbReference type="Rhea" id="RHEA:19823"/>
    </physiologicalReaction>
</comment>
<reference evidence="9 12" key="1">
    <citation type="submission" date="2014-08" db="EMBL/GenBank/DDBJ databases">
        <title>Fervidobacterium pennivorans DYC genome.</title>
        <authorList>
            <person name="Wushke S."/>
        </authorList>
    </citation>
    <scope>NUCLEOTIDE SEQUENCE [LARGE SCALE GENOMIC DNA]</scope>
    <source>
        <strain evidence="9 12">DYC</strain>
    </source>
</reference>
<evidence type="ECO:0000256" key="7">
    <source>
        <dbReference type="ARBA" id="ARBA00048628"/>
    </source>
</evidence>